<evidence type="ECO:0000259" key="3">
    <source>
        <dbReference type="Pfam" id="PF03816"/>
    </source>
</evidence>
<dbReference type="InterPro" id="IPR050922">
    <property type="entry name" value="LytR/CpsA/Psr_CW_biosynth"/>
</dbReference>
<comment type="similarity">
    <text evidence="1">Belongs to the LytR/CpsA/Psr (LCP) family.</text>
</comment>
<proteinExistence type="inferred from homology"/>
<dbReference type="Pfam" id="PF03816">
    <property type="entry name" value="LytR_cpsA_psr"/>
    <property type="match status" value="1"/>
</dbReference>
<gene>
    <name evidence="4" type="ORF">DLJ60_07900</name>
</gene>
<dbReference type="EMBL" id="QGTA01000138">
    <property type="protein sequence ID" value="RQW95002.1"/>
    <property type="molecule type" value="Genomic_DNA"/>
</dbReference>
<feature type="domain" description="Cell envelope-related transcriptional attenuator" evidence="3">
    <location>
        <begin position="100"/>
        <end position="251"/>
    </location>
</feature>
<accession>A0ABX9Y9I2</accession>
<dbReference type="NCBIfam" id="TIGR00350">
    <property type="entry name" value="lytR_cpsA_psr"/>
    <property type="match status" value="1"/>
</dbReference>
<dbReference type="InterPro" id="IPR004474">
    <property type="entry name" value="LytR_CpsA_psr"/>
</dbReference>
<dbReference type="RefSeq" id="WP_069088119.1">
    <property type="nucleotide sequence ID" value="NZ_JBFBDV010000005.1"/>
</dbReference>
<reference evidence="4 5" key="1">
    <citation type="submission" date="2018-05" db="EMBL/GenBank/DDBJ databases">
        <title>Micromonospora from Atacama Desert.</title>
        <authorList>
            <person name="Carro L."/>
            <person name="Goodfellow M."/>
            <person name="Klenk H.-P."/>
        </authorList>
    </citation>
    <scope>NUCLEOTIDE SEQUENCE [LARGE SCALE GENOMIC DNA]</scope>
    <source>
        <strain evidence="4 5">LB41</strain>
    </source>
</reference>
<sequence length="348" mass="36607">MIEDELRAAFARLEESTPPVGPVRAAVDRAVITRRRRRRRVRLAGTALAVAAVALVGFTAMAPRPPAPTAAPLLATPDPEPGGALNLLLLGVDQSAGSRRADSVLLVHVPADRSRLYLVSLPRDLLVPAPGGTEKLNATFSRATGSGTDLAAGYRATRQAVARLTGVRVDAGAVLTYPGARDLTDAVGGVPVCLPEPVRSVHTERRFPAGCQRLDGAAAVDLLRQRYGLRDGGLDRDRNAARYAAGLLRQMRERGTATDPAQLNRLLIRIGPAVTVDAGDLSLPALVGATARAGAAEPVAVAFPVLAEWNGRGYEADPELTPGFLDALRADRLGEWAAAHPARVTGLR</sequence>
<keyword evidence="2" id="KW-0472">Membrane</keyword>
<evidence type="ECO:0000313" key="5">
    <source>
        <dbReference type="Proteomes" id="UP000274694"/>
    </source>
</evidence>
<keyword evidence="5" id="KW-1185">Reference proteome</keyword>
<organism evidence="4 5">
    <name type="scientific">Micromonospora chalcea</name>
    <dbReference type="NCBI Taxonomy" id="1874"/>
    <lineage>
        <taxon>Bacteria</taxon>
        <taxon>Bacillati</taxon>
        <taxon>Actinomycetota</taxon>
        <taxon>Actinomycetes</taxon>
        <taxon>Micromonosporales</taxon>
        <taxon>Micromonosporaceae</taxon>
        <taxon>Micromonospora</taxon>
    </lineage>
</organism>
<dbReference type="Proteomes" id="UP000274694">
    <property type="component" value="Unassembled WGS sequence"/>
</dbReference>
<evidence type="ECO:0000256" key="1">
    <source>
        <dbReference type="ARBA" id="ARBA00006068"/>
    </source>
</evidence>
<feature type="transmembrane region" description="Helical" evidence="2">
    <location>
        <begin position="43"/>
        <end position="62"/>
    </location>
</feature>
<dbReference type="Gene3D" id="3.40.630.190">
    <property type="entry name" value="LCP protein"/>
    <property type="match status" value="1"/>
</dbReference>
<keyword evidence="2" id="KW-1133">Transmembrane helix</keyword>
<comment type="caution">
    <text evidence="4">The sequence shown here is derived from an EMBL/GenBank/DDBJ whole genome shotgun (WGS) entry which is preliminary data.</text>
</comment>
<evidence type="ECO:0000256" key="2">
    <source>
        <dbReference type="SAM" id="Phobius"/>
    </source>
</evidence>
<dbReference type="PANTHER" id="PTHR33392">
    <property type="entry name" value="POLYISOPRENYL-TEICHOIC ACID--PEPTIDOGLYCAN TEICHOIC ACID TRANSFERASE TAGU"/>
    <property type="match status" value="1"/>
</dbReference>
<protein>
    <submittedName>
        <fullName evidence="4">LytR family transcriptional regulator</fullName>
    </submittedName>
</protein>
<evidence type="ECO:0000313" key="4">
    <source>
        <dbReference type="EMBL" id="RQW95002.1"/>
    </source>
</evidence>
<dbReference type="PANTHER" id="PTHR33392:SF6">
    <property type="entry name" value="POLYISOPRENYL-TEICHOIC ACID--PEPTIDOGLYCAN TEICHOIC ACID TRANSFERASE TAGU"/>
    <property type="match status" value="1"/>
</dbReference>
<keyword evidence="2" id="KW-0812">Transmembrane</keyword>
<name>A0ABX9Y9I2_MICCH</name>